<comment type="subunit">
    <text evidence="4">Component of the RNA polymerase III (Pol III) complex.</text>
</comment>
<dbReference type="EMBL" id="ML994684">
    <property type="protein sequence ID" value="KAF2177757.1"/>
    <property type="molecule type" value="Genomic_DNA"/>
</dbReference>
<feature type="region of interest" description="Disordered" evidence="5">
    <location>
        <begin position="88"/>
        <end position="107"/>
    </location>
</feature>
<organism evidence="6 7">
    <name type="scientific">Zopfia rhizophila CBS 207.26</name>
    <dbReference type="NCBI Taxonomy" id="1314779"/>
    <lineage>
        <taxon>Eukaryota</taxon>
        <taxon>Fungi</taxon>
        <taxon>Dikarya</taxon>
        <taxon>Ascomycota</taxon>
        <taxon>Pezizomycotina</taxon>
        <taxon>Dothideomycetes</taxon>
        <taxon>Dothideomycetes incertae sedis</taxon>
        <taxon>Zopfiaceae</taxon>
        <taxon>Zopfia</taxon>
    </lineage>
</organism>
<comment type="function">
    <text evidence="4">DNA-dependent RNA polymerase catalyzes the transcription of DNA into RNA using the four ribonucleoside triphosphates as substrates. Specific peripheric component of RNA polymerase III which synthesizes small RNAs, such as 5S rRNA and tRNAs.</text>
</comment>
<evidence type="ECO:0000256" key="1">
    <source>
        <dbReference type="ARBA" id="ARBA00004123"/>
    </source>
</evidence>
<accession>A0A6A6DEA9</accession>
<dbReference type="GO" id="GO:0006383">
    <property type="term" value="P:transcription by RNA polymerase III"/>
    <property type="evidence" value="ECO:0007669"/>
    <property type="project" value="UniProtKB-UniRule"/>
</dbReference>
<dbReference type="Proteomes" id="UP000800200">
    <property type="component" value="Unassembled WGS sequence"/>
</dbReference>
<dbReference type="GO" id="GO:0005666">
    <property type="term" value="C:RNA polymerase III complex"/>
    <property type="evidence" value="ECO:0007669"/>
    <property type="project" value="UniProtKB-UniRule"/>
</dbReference>
<dbReference type="AlphaFoldDB" id="A0A6A6DEA9"/>
<feature type="region of interest" description="Disordered" evidence="5">
    <location>
        <begin position="165"/>
        <end position="244"/>
    </location>
</feature>
<dbReference type="PANTHER" id="PTHR15367:SF2">
    <property type="entry name" value="DNA-DIRECTED RNA POLYMERASE III SUBUNIT"/>
    <property type="match status" value="1"/>
</dbReference>
<dbReference type="PANTHER" id="PTHR15367">
    <property type="entry name" value="DNA-DIRECTED RNA POLYMERASE III"/>
    <property type="match status" value="1"/>
</dbReference>
<sequence length="244" mass="27261">MSRGGYGGGRGGAGARGKLKIAGVDCEWDIKGLVVKTTPAEKFPKQPPPRQPPPTDDEKILCQRYRALRDRIHDGPLYTVLGDGIKAGEKRKADGPPPTAEALFDPFTGTETYSAKYRKVRRRMPKLDTRPYGDGILEPAAKKQKVLQISKATAMTKLERLQVEIENQEAQRQEDERAEEEAAEEAEDEDEEDKPDAVEEDDNWSAVSSDSEDADDDYNAEQYFDNGEDDYGIEDGGHDDNYYE</sequence>
<protein>
    <recommendedName>
        <fullName evidence="4">DNA-directed RNA polymerase III subunit</fullName>
    </recommendedName>
</protein>
<gene>
    <name evidence="6" type="ORF">K469DRAFT_696378</name>
</gene>
<feature type="compositionally biased region" description="Acidic residues" evidence="5">
    <location>
        <begin position="176"/>
        <end position="203"/>
    </location>
</feature>
<feature type="compositionally biased region" description="Basic and acidic residues" evidence="5">
    <location>
        <begin position="165"/>
        <end position="175"/>
    </location>
</feature>
<evidence type="ECO:0000313" key="6">
    <source>
        <dbReference type="EMBL" id="KAF2177757.1"/>
    </source>
</evidence>
<feature type="compositionally biased region" description="Basic and acidic residues" evidence="5">
    <location>
        <begin position="235"/>
        <end position="244"/>
    </location>
</feature>
<feature type="region of interest" description="Disordered" evidence="5">
    <location>
        <begin position="37"/>
        <end position="58"/>
    </location>
</feature>
<evidence type="ECO:0000256" key="5">
    <source>
        <dbReference type="SAM" id="MobiDB-lite"/>
    </source>
</evidence>
<comment type="subcellular location">
    <subcellularLocation>
        <location evidence="1 4">Nucleus</location>
    </subcellularLocation>
</comment>
<dbReference type="InterPro" id="IPR024661">
    <property type="entry name" value="RNA_pol_III_Rpc31"/>
</dbReference>
<evidence type="ECO:0000256" key="3">
    <source>
        <dbReference type="ARBA" id="ARBA00023242"/>
    </source>
</evidence>
<keyword evidence="7" id="KW-1185">Reference proteome</keyword>
<dbReference type="OrthoDB" id="5377312at2759"/>
<evidence type="ECO:0000256" key="2">
    <source>
        <dbReference type="ARBA" id="ARBA00008352"/>
    </source>
</evidence>
<evidence type="ECO:0000313" key="7">
    <source>
        <dbReference type="Proteomes" id="UP000800200"/>
    </source>
</evidence>
<proteinExistence type="inferred from homology"/>
<dbReference type="PIRSF" id="PIRSF000777">
    <property type="entry name" value="RNA_polIII_C31"/>
    <property type="match status" value="1"/>
</dbReference>
<name>A0A6A6DEA9_9PEZI</name>
<dbReference type="Pfam" id="PF11705">
    <property type="entry name" value="RNA_pol_3_Rpc31"/>
    <property type="match status" value="1"/>
</dbReference>
<evidence type="ECO:0000256" key="4">
    <source>
        <dbReference type="PIRNR" id="PIRNR000777"/>
    </source>
</evidence>
<feature type="compositionally biased region" description="Pro residues" evidence="5">
    <location>
        <begin position="45"/>
        <end position="54"/>
    </location>
</feature>
<comment type="similarity">
    <text evidence="2 4">Belongs to the eukaryotic RPC7 RNA polymerase subunit family.</text>
</comment>
<feature type="compositionally biased region" description="Acidic residues" evidence="5">
    <location>
        <begin position="210"/>
        <end position="219"/>
    </location>
</feature>
<reference evidence="6" key="1">
    <citation type="journal article" date="2020" name="Stud. Mycol.">
        <title>101 Dothideomycetes genomes: a test case for predicting lifestyles and emergence of pathogens.</title>
        <authorList>
            <person name="Haridas S."/>
            <person name="Albert R."/>
            <person name="Binder M."/>
            <person name="Bloem J."/>
            <person name="Labutti K."/>
            <person name="Salamov A."/>
            <person name="Andreopoulos B."/>
            <person name="Baker S."/>
            <person name="Barry K."/>
            <person name="Bills G."/>
            <person name="Bluhm B."/>
            <person name="Cannon C."/>
            <person name="Castanera R."/>
            <person name="Culley D."/>
            <person name="Daum C."/>
            <person name="Ezra D."/>
            <person name="Gonzalez J."/>
            <person name="Henrissat B."/>
            <person name="Kuo A."/>
            <person name="Liang C."/>
            <person name="Lipzen A."/>
            <person name="Lutzoni F."/>
            <person name="Magnuson J."/>
            <person name="Mondo S."/>
            <person name="Nolan M."/>
            <person name="Ohm R."/>
            <person name="Pangilinan J."/>
            <person name="Park H.-J."/>
            <person name="Ramirez L."/>
            <person name="Alfaro M."/>
            <person name="Sun H."/>
            <person name="Tritt A."/>
            <person name="Yoshinaga Y."/>
            <person name="Zwiers L.-H."/>
            <person name="Turgeon B."/>
            <person name="Goodwin S."/>
            <person name="Spatafora J."/>
            <person name="Crous P."/>
            <person name="Grigoriev I."/>
        </authorList>
    </citation>
    <scope>NUCLEOTIDE SEQUENCE</scope>
    <source>
        <strain evidence="6">CBS 207.26</strain>
    </source>
</reference>
<keyword evidence="3 4" id="KW-0539">Nucleus</keyword>